<evidence type="ECO:0000256" key="9">
    <source>
        <dbReference type="ARBA" id="ARBA00023186"/>
    </source>
</evidence>
<feature type="compositionally biased region" description="Low complexity" evidence="12">
    <location>
        <begin position="182"/>
        <end position="219"/>
    </location>
</feature>
<dbReference type="GO" id="GO:0051787">
    <property type="term" value="F:misfolded protein binding"/>
    <property type="evidence" value="ECO:0007669"/>
    <property type="project" value="TreeGrafter"/>
</dbReference>
<evidence type="ECO:0000256" key="10">
    <source>
        <dbReference type="ARBA" id="ARBA00023242"/>
    </source>
</evidence>
<feature type="compositionally biased region" description="Low complexity" evidence="12">
    <location>
        <begin position="77"/>
        <end position="91"/>
    </location>
</feature>
<evidence type="ECO:0000256" key="6">
    <source>
        <dbReference type="ARBA" id="ARBA00022525"/>
    </source>
</evidence>
<evidence type="ECO:0000256" key="3">
    <source>
        <dbReference type="ARBA" id="ARBA00004550"/>
    </source>
</evidence>
<feature type="region of interest" description="Disordered" evidence="12">
    <location>
        <begin position="612"/>
        <end position="663"/>
    </location>
</feature>
<dbReference type="GO" id="GO:0006325">
    <property type="term" value="P:chromatin organization"/>
    <property type="evidence" value="ECO:0007669"/>
    <property type="project" value="UniProtKB-KW"/>
</dbReference>
<dbReference type="PROSITE" id="PS50053">
    <property type="entry name" value="UBIQUITIN_2"/>
    <property type="match status" value="1"/>
</dbReference>
<dbReference type="GO" id="GO:0005634">
    <property type="term" value="C:nucleus"/>
    <property type="evidence" value="ECO:0007669"/>
    <property type="project" value="UniProtKB-SubCell"/>
</dbReference>
<evidence type="ECO:0000256" key="8">
    <source>
        <dbReference type="ARBA" id="ARBA00022853"/>
    </source>
</evidence>
<evidence type="ECO:0000256" key="11">
    <source>
        <dbReference type="ARBA" id="ARBA00030033"/>
    </source>
</evidence>
<dbReference type="FunFam" id="3.10.20.90:FF:000154">
    <property type="entry name" value="Large proline-rich protein BAG6"/>
    <property type="match status" value="1"/>
</dbReference>
<dbReference type="CDD" id="cd01809">
    <property type="entry name" value="Ubl_BAG6"/>
    <property type="match status" value="1"/>
</dbReference>
<sequence>MMDVTVKTLDSQTRQFSVPEQITVKEFKERIAGSVNIPATTQRLIFCGRVLQDAKKLSEYDVHGRTIHLVEKPPPSTNTSGSSTSSSTTSAGGSGSEGRDSFLMGAITVQADVGDAGNVHVQPNGSHMDVHINLGPINVAPPVSASQQRVNQIQNLLRQVNALLDRLENPTQIHTAQTDRAASTPSRSTPANSSASANSSPPTTTSSNTQTNQQSSTTTGDAAPASEAATDGQARDNQGRRSSTVTHPRGTVMADILTEMARVSNRLQPFLDQYRELLSGDQVFEGDSDRLPAHRLQTQVNQALHYISHIYHAISDCMMDLNTSPPRVLRAPAGMMVAPIRPPGQMPVHVNIGQPAQPAQASTQAQDQPASQASQATTSASDQPATTTAGSRAASTRTSATSTTQTHSREQQQVPVLTNASVTLTNQQTFVITPRAGAPGYVAMPVSSSSGPTPPAAGAPPATSGAQAESGGTGNRNNQPGPTTRSQGPHVHIHQLGLNPGSIPPAGLLQVMAQMVGQQQMQQMAQFPANHAGPTNTSSTPTTSSPRAQQNSQSTPSPQNQNQSQSRQSAQTPPSPLAFFNPLQSRQAWDPLLPCNSRHITVRHITNIVNVGSTGRGRAGAGSQNAATGTAGSEEAAGRNPGDETRAESAQNDGVPQPLGADGSLSDMIGGLVGALLNQQQQPFVQVVPGAQQTTQQAQATRQQPRQAGGSSGSSSSAPTGGSEPGGRSGEPLTDHMLINMVMRMSQEMGDVGTRPRSNQSMRQFLAGMGVGVEPGEGFMGEVLDLVTQQLGIADFAAMFLGQPAPLDRLRPSLERFVNERVMRGQPMNSDNIQVAVGRIMDEVQPSVAEFMSGAQTVQNIDAVATHMKFLHSILERFVRLFAPPSEPRAFGEQMRSLGQNALHQWVALMLYIFGDRPSVDRFLSERLRTWFSGPDDSGPGSLVASMSLQNFDLAHRMLTITPDQVAHFIVKKQPASDTDRSASETSSTPAATGSSMETEQQPDQLEDSLDNDQVIIEAQILVEEPMDALVAPELAQVQPVAVEGATPTSTEAAATPVPIATPSEEGAVAMETAGWEAAVPAEWVPVINQDIGRQRRQAPQGGLSDAYLAGMPPKRMKLTQDRKAPINNGVETFIPNTLRRAVQAVGAQPLTSVQALVQDAEASSSLHEACEEQIRSALQERLRRDPDYDPQRFPHTDKYIHKKK</sequence>
<dbReference type="GO" id="GO:0071818">
    <property type="term" value="C:BAT3 complex"/>
    <property type="evidence" value="ECO:0007669"/>
    <property type="project" value="TreeGrafter"/>
</dbReference>
<evidence type="ECO:0000259" key="13">
    <source>
        <dbReference type="PROSITE" id="PS50053"/>
    </source>
</evidence>
<comment type="subcellular location">
    <subcellularLocation>
        <location evidence="2">Cytoplasm</location>
        <location evidence="2">Cytosol</location>
    </subcellularLocation>
    <subcellularLocation>
        <location evidence="1">Nucleus</location>
    </subcellularLocation>
    <subcellularLocation>
        <location evidence="3">Secreted</location>
        <location evidence="3">Extracellular exosome</location>
    </subcellularLocation>
</comment>
<dbReference type="GeneID" id="119720022"/>
<keyword evidence="6" id="KW-0964">Secreted</keyword>
<dbReference type="EnsemblMetazoa" id="XM_038189519.1">
    <property type="protein sequence ID" value="XP_038045447.1"/>
    <property type="gene ID" value="LOC119720022"/>
</dbReference>
<evidence type="ECO:0000256" key="7">
    <source>
        <dbReference type="ARBA" id="ARBA00022703"/>
    </source>
</evidence>
<keyword evidence="9" id="KW-0143">Chaperone</keyword>
<keyword evidence="5" id="KW-0963">Cytoplasm</keyword>
<feature type="region of interest" description="Disordered" evidence="12">
    <location>
        <begin position="443"/>
        <end position="500"/>
    </location>
</feature>
<feature type="region of interest" description="Disordered" evidence="12">
    <location>
        <begin position="1182"/>
        <end position="1205"/>
    </location>
</feature>
<dbReference type="OMA" id="NRITVAM"/>
<dbReference type="RefSeq" id="XP_038045447.1">
    <property type="nucleotide sequence ID" value="XM_038189519.1"/>
</dbReference>
<feature type="compositionally biased region" description="Low complexity" evidence="12">
    <location>
        <begin position="534"/>
        <end position="572"/>
    </location>
</feature>
<protein>
    <recommendedName>
        <fullName evidence="11">BCL2-associated athanogene 6</fullName>
    </recommendedName>
</protein>
<dbReference type="CTD" id="7917"/>
<dbReference type="SUPFAM" id="SSF54236">
    <property type="entry name" value="Ubiquitin-like"/>
    <property type="match status" value="1"/>
</dbReference>
<dbReference type="GO" id="GO:0005576">
    <property type="term" value="C:extracellular region"/>
    <property type="evidence" value="ECO:0007669"/>
    <property type="project" value="UniProtKB-SubCell"/>
</dbReference>
<feature type="compositionally biased region" description="Low complexity" evidence="12">
    <location>
        <begin position="354"/>
        <end position="406"/>
    </location>
</feature>
<feature type="region of interest" description="Disordered" evidence="12">
    <location>
        <begin position="529"/>
        <end position="581"/>
    </location>
</feature>
<feature type="region of interest" description="Disordered" evidence="12">
    <location>
        <begin position="175"/>
        <end position="251"/>
    </location>
</feature>
<evidence type="ECO:0000256" key="4">
    <source>
        <dbReference type="ARBA" id="ARBA00022448"/>
    </source>
</evidence>
<feature type="region of interest" description="Disordered" evidence="12">
    <location>
        <begin position="689"/>
        <end position="733"/>
    </location>
</feature>
<name>A0A913Z1A0_PATMI</name>
<dbReference type="InterPro" id="IPR029071">
    <property type="entry name" value="Ubiquitin-like_domsf"/>
</dbReference>
<dbReference type="GO" id="GO:0006915">
    <property type="term" value="P:apoptotic process"/>
    <property type="evidence" value="ECO:0007669"/>
    <property type="project" value="UniProtKB-KW"/>
</dbReference>
<keyword evidence="10" id="KW-0539">Nucleus</keyword>
<evidence type="ECO:0000256" key="1">
    <source>
        <dbReference type="ARBA" id="ARBA00004123"/>
    </source>
</evidence>
<keyword evidence="7" id="KW-0053">Apoptosis</keyword>
<feature type="compositionally biased region" description="Low complexity" evidence="12">
    <location>
        <begin position="621"/>
        <end position="635"/>
    </location>
</feature>
<feature type="region of interest" description="Disordered" evidence="12">
    <location>
        <begin position="346"/>
        <end position="416"/>
    </location>
</feature>
<dbReference type="EnsemblMetazoa" id="XM_038189520.1">
    <property type="protein sequence ID" value="XP_038045448.1"/>
    <property type="gene ID" value="LOC119720022"/>
</dbReference>
<evidence type="ECO:0000313" key="14">
    <source>
        <dbReference type="EnsemblMetazoa" id="XP_038045447.1"/>
    </source>
</evidence>
<dbReference type="AlphaFoldDB" id="A0A913Z1A0"/>
<dbReference type="PANTHER" id="PTHR15204:SF0">
    <property type="entry name" value="LARGE PROLINE-RICH PROTEIN BAG6"/>
    <property type="match status" value="1"/>
</dbReference>
<feature type="region of interest" description="Disordered" evidence="12">
    <location>
        <begin position="66"/>
        <end position="100"/>
    </location>
</feature>
<keyword evidence="15" id="KW-1185">Reference proteome</keyword>
<dbReference type="PANTHER" id="PTHR15204">
    <property type="entry name" value="LARGE PROLINE-RICH PROTEIN BAG6"/>
    <property type="match status" value="1"/>
</dbReference>
<feature type="compositionally biased region" description="Low complexity" evidence="12">
    <location>
        <begin position="689"/>
        <end position="722"/>
    </location>
</feature>
<proteinExistence type="predicted"/>
<feature type="compositionally biased region" description="Polar residues" evidence="12">
    <location>
        <begin position="475"/>
        <end position="487"/>
    </location>
</feature>
<dbReference type="Pfam" id="PF20960">
    <property type="entry name" value="Bag6_BAGS"/>
    <property type="match status" value="1"/>
</dbReference>
<feature type="domain" description="Ubiquitin-like" evidence="13">
    <location>
        <begin position="2"/>
        <end position="62"/>
    </location>
</feature>
<feature type="region of interest" description="Disordered" evidence="12">
    <location>
        <begin position="973"/>
        <end position="1006"/>
    </location>
</feature>
<dbReference type="GO" id="GO:0031593">
    <property type="term" value="F:polyubiquitin modification-dependent protein binding"/>
    <property type="evidence" value="ECO:0007669"/>
    <property type="project" value="TreeGrafter"/>
</dbReference>
<evidence type="ECO:0000256" key="2">
    <source>
        <dbReference type="ARBA" id="ARBA00004514"/>
    </source>
</evidence>
<dbReference type="SMART" id="SM00213">
    <property type="entry name" value="UBQ"/>
    <property type="match status" value="1"/>
</dbReference>
<dbReference type="OrthoDB" id="1885901at2759"/>
<evidence type="ECO:0000256" key="12">
    <source>
        <dbReference type="SAM" id="MobiDB-lite"/>
    </source>
</evidence>
<dbReference type="Pfam" id="PF12057">
    <property type="entry name" value="BAG6"/>
    <property type="match status" value="1"/>
</dbReference>
<organism evidence="14 15">
    <name type="scientific">Patiria miniata</name>
    <name type="common">Bat star</name>
    <name type="synonym">Asterina miniata</name>
    <dbReference type="NCBI Taxonomy" id="46514"/>
    <lineage>
        <taxon>Eukaryota</taxon>
        <taxon>Metazoa</taxon>
        <taxon>Echinodermata</taxon>
        <taxon>Eleutherozoa</taxon>
        <taxon>Asterozoa</taxon>
        <taxon>Asteroidea</taxon>
        <taxon>Valvatacea</taxon>
        <taxon>Valvatida</taxon>
        <taxon>Asterinidae</taxon>
        <taxon>Patiria</taxon>
    </lineage>
</organism>
<dbReference type="InterPro" id="IPR000626">
    <property type="entry name" value="Ubiquitin-like_dom"/>
</dbReference>
<accession>A0A913Z1A0</accession>
<reference evidence="14" key="1">
    <citation type="submission" date="2022-11" db="UniProtKB">
        <authorList>
            <consortium name="EnsemblMetazoa"/>
        </authorList>
    </citation>
    <scope>IDENTIFICATION</scope>
</reference>
<dbReference type="InterPro" id="IPR048926">
    <property type="entry name" value="Bag6_BAGS"/>
</dbReference>
<evidence type="ECO:0000256" key="5">
    <source>
        <dbReference type="ARBA" id="ARBA00022490"/>
    </source>
</evidence>
<dbReference type="Pfam" id="PF00240">
    <property type="entry name" value="ubiquitin"/>
    <property type="match status" value="1"/>
</dbReference>
<dbReference type="InterPro" id="IPR021925">
    <property type="entry name" value="BAG6"/>
</dbReference>
<dbReference type="Proteomes" id="UP000887568">
    <property type="component" value="Unplaced"/>
</dbReference>
<feature type="compositionally biased region" description="Low complexity" evidence="12">
    <location>
        <begin position="984"/>
        <end position="996"/>
    </location>
</feature>
<dbReference type="GO" id="GO:0036503">
    <property type="term" value="P:ERAD pathway"/>
    <property type="evidence" value="ECO:0007669"/>
    <property type="project" value="TreeGrafter"/>
</dbReference>
<dbReference type="Gene3D" id="3.10.20.90">
    <property type="entry name" value="Phosphatidylinositol 3-kinase Catalytic Subunit, Chain A, domain 1"/>
    <property type="match status" value="1"/>
</dbReference>
<keyword evidence="4" id="KW-0813">Transport</keyword>
<dbReference type="RefSeq" id="XP_038045448.1">
    <property type="nucleotide sequence ID" value="XM_038189520.1"/>
</dbReference>
<evidence type="ECO:0000313" key="15">
    <source>
        <dbReference type="Proteomes" id="UP000887568"/>
    </source>
</evidence>
<keyword evidence="8" id="KW-0156">Chromatin regulator</keyword>